<reference evidence="3 4" key="1">
    <citation type="journal article" date="2016" name="Nat. Commun.">
        <title>Thousands of microbial genomes shed light on interconnected biogeochemical processes in an aquifer system.</title>
        <authorList>
            <person name="Anantharaman K."/>
            <person name="Brown C.T."/>
            <person name="Hug L.A."/>
            <person name="Sharon I."/>
            <person name="Castelle C.J."/>
            <person name="Probst A.J."/>
            <person name="Thomas B.C."/>
            <person name="Singh A."/>
            <person name="Wilkins M.J."/>
            <person name="Karaoz U."/>
            <person name="Brodie E.L."/>
            <person name="Williams K.H."/>
            <person name="Hubbard S.S."/>
            <person name="Banfield J.F."/>
        </authorList>
    </citation>
    <scope>NUCLEOTIDE SEQUENCE [LARGE SCALE GENOMIC DNA]</scope>
</reference>
<organism evidence="3 4">
    <name type="scientific">Candidatus Woesebacteria bacterium RIFCSPLOWO2_01_FULL_39_25</name>
    <dbReference type="NCBI Taxonomy" id="1802521"/>
    <lineage>
        <taxon>Bacteria</taxon>
        <taxon>Candidatus Woeseibacteriota</taxon>
    </lineage>
</organism>
<evidence type="ECO:0000313" key="4">
    <source>
        <dbReference type="Proteomes" id="UP000176725"/>
    </source>
</evidence>
<dbReference type="PANTHER" id="PTHR47505:SF1">
    <property type="entry name" value="DNA UTILIZATION PROTEIN YHGH"/>
    <property type="match status" value="1"/>
</dbReference>
<protein>
    <recommendedName>
        <fullName evidence="2">Double zinc ribbon domain-containing protein</fullName>
    </recommendedName>
</protein>
<dbReference type="InterPro" id="IPR000836">
    <property type="entry name" value="PRTase_dom"/>
</dbReference>
<dbReference type="Gene3D" id="3.40.50.2020">
    <property type="match status" value="1"/>
</dbReference>
<evidence type="ECO:0000313" key="3">
    <source>
        <dbReference type="EMBL" id="OGM63983.1"/>
    </source>
</evidence>
<feature type="domain" description="Double zinc ribbon" evidence="2">
    <location>
        <begin position="3"/>
        <end position="47"/>
    </location>
</feature>
<dbReference type="STRING" id="1802521.A2893_00550"/>
<dbReference type="SUPFAM" id="SSF53271">
    <property type="entry name" value="PRTase-like"/>
    <property type="match status" value="1"/>
</dbReference>
<evidence type="ECO:0000259" key="2">
    <source>
        <dbReference type="Pfam" id="PF18912"/>
    </source>
</evidence>
<dbReference type="InterPro" id="IPR051910">
    <property type="entry name" value="ComF/GntX_DNA_util-trans"/>
</dbReference>
<accession>A0A1F8BIX1</accession>
<dbReference type="Proteomes" id="UP000176725">
    <property type="component" value="Unassembled WGS sequence"/>
</dbReference>
<dbReference type="Pfam" id="PF18912">
    <property type="entry name" value="DZR_2"/>
    <property type="match status" value="1"/>
</dbReference>
<dbReference type="InterPro" id="IPR044005">
    <property type="entry name" value="DZR_2"/>
</dbReference>
<sequence length="226" mass="25605">MGLVDLIFPRSCLSCGNQGRYVCDSCIKKVPSPKLVCPECQRPSIDGFTHIKCKRTLSLDGIISIWCYQGVVRTALLKLKYAYAREIATEISVYTNSQLDKFLIALPKNPTLVPIPLYFLKENLRGFNQTEILGKAMAMRQTWKFVPDLLLRKMLKKPQAELKGDERKENIKGVFALNSFYQPLITNHQSLILFDDIYTTGSTLKEACKVLKRNGANVVWGLTIAR</sequence>
<gene>
    <name evidence="3" type="ORF">A2893_00550</name>
</gene>
<dbReference type="AlphaFoldDB" id="A0A1F8BIX1"/>
<dbReference type="InterPro" id="IPR029057">
    <property type="entry name" value="PRTase-like"/>
</dbReference>
<evidence type="ECO:0000256" key="1">
    <source>
        <dbReference type="ARBA" id="ARBA00008007"/>
    </source>
</evidence>
<comment type="similarity">
    <text evidence="1">Belongs to the ComF/GntX family.</text>
</comment>
<comment type="caution">
    <text evidence="3">The sequence shown here is derived from an EMBL/GenBank/DDBJ whole genome shotgun (WGS) entry which is preliminary data.</text>
</comment>
<dbReference type="PANTHER" id="PTHR47505">
    <property type="entry name" value="DNA UTILIZATION PROTEIN YHGH"/>
    <property type="match status" value="1"/>
</dbReference>
<name>A0A1F8BIX1_9BACT</name>
<proteinExistence type="inferred from homology"/>
<dbReference type="EMBL" id="MGHH01000014">
    <property type="protein sequence ID" value="OGM63983.1"/>
    <property type="molecule type" value="Genomic_DNA"/>
</dbReference>
<dbReference type="CDD" id="cd06223">
    <property type="entry name" value="PRTases_typeI"/>
    <property type="match status" value="1"/>
</dbReference>